<dbReference type="NCBIfam" id="TIGR03454">
    <property type="entry name" value="partition_RepB"/>
    <property type="match status" value="1"/>
</dbReference>
<dbReference type="InterPro" id="IPR050336">
    <property type="entry name" value="Chromosome_partition/occlusion"/>
</dbReference>
<evidence type="ECO:0000256" key="1">
    <source>
        <dbReference type="ARBA" id="ARBA00006295"/>
    </source>
</evidence>
<evidence type="ECO:0000259" key="2">
    <source>
        <dbReference type="SMART" id="SM00470"/>
    </source>
</evidence>
<dbReference type="PANTHER" id="PTHR33375:SF1">
    <property type="entry name" value="CHROMOSOME-PARTITIONING PROTEIN PARB-RELATED"/>
    <property type="match status" value="1"/>
</dbReference>
<dbReference type="PANTHER" id="PTHR33375">
    <property type="entry name" value="CHROMOSOME-PARTITIONING PROTEIN PARB-RELATED"/>
    <property type="match status" value="1"/>
</dbReference>
<dbReference type="SUPFAM" id="SSF110849">
    <property type="entry name" value="ParB/Sulfiredoxin"/>
    <property type="match status" value="1"/>
</dbReference>
<name>A0A2K9ZHK0_RHILE</name>
<reference evidence="3 4" key="1">
    <citation type="submission" date="2017-11" db="EMBL/GenBank/DDBJ databases">
        <title>Complete genome of Rhizobium leguminosarum Norway, an ineffective micro-symbiont.</title>
        <authorList>
            <person name="Hoffrichter A."/>
            <person name="Liang J."/>
            <person name="Brachmann A."/>
            <person name="Marin M."/>
        </authorList>
    </citation>
    <scope>NUCLEOTIDE SEQUENCE [LARGE SCALE GENOMIC DNA]</scope>
    <source>
        <strain evidence="3 4">Norway</strain>
        <plasmid evidence="4">Plasmid prln4</plasmid>
    </source>
</reference>
<dbReference type="AlphaFoldDB" id="A0A2K9ZHK0"/>
<dbReference type="EMBL" id="CP025016">
    <property type="protein sequence ID" value="AUW47715.1"/>
    <property type="molecule type" value="Genomic_DNA"/>
</dbReference>
<dbReference type="InterPro" id="IPR004437">
    <property type="entry name" value="ParB/RepB/Spo0J"/>
</dbReference>
<evidence type="ECO:0000313" key="4">
    <source>
        <dbReference type="Proteomes" id="UP000238523"/>
    </source>
</evidence>
<dbReference type="RefSeq" id="WP_105010037.1">
    <property type="nucleotide sequence ID" value="NZ_CP025016.1"/>
</dbReference>
<dbReference type="InterPro" id="IPR037972">
    <property type="entry name" value="RepB_N"/>
</dbReference>
<dbReference type="Pfam" id="PF02195">
    <property type="entry name" value="ParB_N"/>
    <property type="match status" value="1"/>
</dbReference>
<dbReference type="GO" id="GO:0003677">
    <property type="term" value="F:DNA binding"/>
    <property type="evidence" value="ECO:0007669"/>
    <property type="project" value="InterPro"/>
</dbReference>
<keyword evidence="3" id="KW-0614">Plasmid</keyword>
<feature type="domain" description="ParB-like N-terminal" evidence="2">
    <location>
        <begin position="72"/>
        <end position="164"/>
    </location>
</feature>
<organism evidence="3 4">
    <name type="scientific">Rhizobium leguminosarum</name>
    <dbReference type="NCBI Taxonomy" id="384"/>
    <lineage>
        <taxon>Bacteria</taxon>
        <taxon>Pseudomonadati</taxon>
        <taxon>Pseudomonadota</taxon>
        <taxon>Alphaproteobacteria</taxon>
        <taxon>Hyphomicrobiales</taxon>
        <taxon>Rhizobiaceae</taxon>
        <taxon>Rhizobium/Agrobacterium group</taxon>
        <taxon>Rhizobium</taxon>
    </lineage>
</organism>
<sequence>MGAVMTNAKERSNRMKSLFGNVDSAELAKQISAGPSVKVGSGAVKSMDRAFVAVEEENERLREQLSGSETIVEIDSALVVPSFVRDRLDIEGEPQFQAFVEGIRENGQRLPILVRPSPDRQGFFQVAYGHRRLRACQILERPVKAIVRDLSDDELVVAQGIENTERANLSFIEQALFAATLKSRGFRRETIAAALGRADGKLTYISMLIGIAEQFPAELIGRIGSAPSIGRPKWEKLAAHFKDGRAPAAAQLIIDQVTSTRAWVASPSDQRFAALMNALEHKAASGDRGEEIEVGGGAVITAKSSRSSTLITIPESKMPGLSAWLIEKLPALVDEYRQQNGETPMR</sequence>
<dbReference type="InterPro" id="IPR011111">
    <property type="entry name" value="Plasmid_RepB"/>
</dbReference>
<dbReference type="InterPro" id="IPR003115">
    <property type="entry name" value="ParB_N"/>
</dbReference>
<dbReference type="SMART" id="SM00470">
    <property type="entry name" value="ParB"/>
    <property type="match status" value="1"/>
</dbReference>
<dbReference type="CDD" id="cd16405">
    <property type="entry name" value="RepB_like_N"/>
    <property type="match status" value="1"/>
</dbReference>
<comment type="similarity">
    <text evidence="1">Belongs to the ParB family.</text>
</comment>
<dbReference type="NCBIfam" id="TIGR00180">
    <property type="entry name" value="parB_part"/>
    <property type="match status" value="1"/>
</dbReference>
<geneLocation type="plasmid" evidence="4">
    <name>prln4</name>
</geneLocation>
<gene>
    <name evidence="3" type="ORF">CUJ84_pRLN4000002</name>
</gene>
<dbReference type="GO" id="GO:0005694">
    <property type="term" value="C:chromosome"/>
    <property type="evidence" value="ECO:0007669"/>
    <property type="project" value="TreeGrafter"/>
</dbReference>
<protein>
    <submittedName>
        <fullName evidence="3">Plasmid partitioning protein RepB</fullName>
    </submittedName>
</protein>
<dbReference type="Gene3D" id="3.90.1530.30">
    <property type="match status" value="1"/>
</dbReference>
<evidence type="ECO:0000313" key="3">
    <source>
        <dbReference type="EMBL" id="AUW47715.1"/>
    </source>
</evidence>
<dbReference type="GO" id="GO:0007059">
    <property type="term" value="P:chromosome segregation"/>
    <property type="evidence" value="ECO:0007669"/>
    <property type="project" value="TreeGrafter"/>
</dbReference>
<dbReference type="Proteomes" id="UP000238523">
    <property type="component" value="Plasmid pRLN4"/>
</dbReference>
<dbReference type="InterPro" id="IPR017819">
    <property type="entry name" value="Plasmid_partition_RepB"/>
</dbReference>
<proteinExistence type="inferred from homology"/>
<dbReference type="Pfam" id="PF07506">
    <property type="entry name" value="RepB"/>
    <property type="match status" value="1"/>
</dbReference>
<dbReference type="InterPro" id="IPR036086">
    <property type="entry name" value="ParB/Sulfiredoxin_sf"/>
</dbReference>
<dbReference type="Gene3D" id="1.10.10.2830">
    <property type="match status" value="1"/>
</dbReference>
<dbReference type="SUPFAM" id="SSF109709">
    <property type="entry name" value="KorB DNA-binding domain-like"/>
    <property type="match status" value="1"/>
</dbReference>
<accession>A0A2K9ZHK0</accession>